<evidence type="ECO:0000256" key="1">
    <source>
        <dbReference type="SAM" id="MobiDB-lite"/>
    </source>
</evidence>
<name>A0A4Y1RQ34_PRUDU</name>
<sequence length="261" mass="29480">MSNRLYNKQARTPSLSLSLSRSLSHTTHNSPQTRPKPKSPVVFSLTAMDNVSSQVCLKSDSQSEVLDKDTAMVPLNNDTPIIETRAEEPETTEPTEEEQSMDWKDEEPEDEEPEDEEPKDEESEDEEPEMKIRGESEDGESETWKSEVEESDDEKSKDGKVMVDKHPTQLCSYRYRVPKNAIVGESCVVECLVCGCLFRDSCCASCGLSIGRAVLKECTICGKQEEHSNFECPEREEKRKDSGFTYDPYTGSFSVEIRPLK</sequence>
<accession>A0A4Y1RQ34</accession>
<feature type="compositionally biased region" description="Polar residues" evidence="1">
    <location>
        <begin position="1"/>
        <end position="13"/>
    </location>
</feature>
<feature type="compositionally biased region" description="Low complexity" evidence="1">
    <location>
        <begin position="14"/>
        <end position="24"/>
    </location>
</feature>
<feature type="region of interest" description="Disordered" evidence="1">
    <location>
        <begin position="1"/>
        <end position="41"/>
    </location>
</feature>
<protein>
    <submittedName>
        <fullName evidence="2">Uncharacterized protein</fullName>
    </submittedName>
</protein>
<reference evidence="2" key="1">
    <citation type="journal article" date="2019" name="Science">
        <title>Mutation of a bHLH transcription factor allowed almond domestication.</title>
        <authorList>
            <person name="Sanchez-Perez R."/>
            <person name="Pavan S."/>
            <person name="Mazzeo R."/>
            <person name="Moldovan C."/>
            <person name="Aiese Cigliano R."/>
            <person name="Del Cueto J."/>
            <person name="Ricciardi F."/>
            <person name="Lotti C."/>
            <person name="Ricciardi L."/>
            <person name="Dicenta F."/>
            <person name="Lopez-Marques R.L."/>
            <person name="Lindberg Moller B."/>
        </authorList>
    </citation>
    <scope>NUCLEOTIDE SEQUENCE</scope>
</reference>
<dbReference type="AlphaFoldDB" id="A0A4Y1RQ34"/>
<evidence type="ECO:0000313" key="2">
    <source>
        <dbReference type="EMBL" id="BBH06471.1"/>
    </source>
</evidence>
<feature type="region of interest" description="Disordered" evidence="1">
    <location>
        <begin position="56"/>
        <end position="161"/>
    </location>
</feature>
<proteinExistence type="predicted"/>
<feature type="compositionally biased region" description="Acidic residues" evidence="1">
    <location>
        <begin position="89"/>
        <end position="128"/>
    </location>
</feature>
<gene>
    <name evidence="2" type="ORF">Prudu_018135</name>
</gene>
<dbReference type="EMBL" id="AP019302">
    <property type="protein sequence ID" value="BBH06471.1"/>
    <property type="molecule type" value="Genomic_DNA"/>
</dbReference>
<feature type="compositionally biased region" description="Basic and acidic residues" evidence="1">
    <location>
        <begin position="129"/>
        <end position="161"/>
    </location>
</feature>
<organism evidence="2">
    <name type="scientific">Prunus dulcis</name>
    <name type="common">Almond</name>
    <name type="synonym">Amygdalus dulcis</name>
    <dbReference type="NCBI Taxonomy" id="3755"/>
    <lineage>
        <taxon>Eukaryota</taxon>
        <taxon>Viridiplantae</taxon>
        <taxon>Streptophyta</taxon>
        <taxon>Embryophyta</taxon>
        <taxon>Tracheophyta</taxon>
        <taxon>Spermatophyta</taxon>
        <taxon>Magnoliopsida</taxon>
        <taxon>eudicotyledons</taxon>
        <taxon>Gunneridae</taxon>
        <taxon>Pentapetalae</taxon>
        <taxon>rosids</taxon>
        <taxon>fabids</taxon>
        <taxon>Rosales</taxon>
        <taxon>Rosaceae</taxon>
        <taxon>Amygdaloideae</taxon>
        <taxon>Amygdaleae</taxon>
        <taxon>Prunus</taxon>
    </lineage>
</organism>